<evidence type="ECO:0000313" key="7">
    <source>
        <dbReference type="WBParaSite" id="GPUH_0002518101-mRNA-1"/>
    </source>
</evidence>
<dbReference type="AlphaFoldDB" id="A0A183EW10"/>
<organism evidence="7">
    <name type="scientific">Gongylonema pulchrum</name>
    <dbReference type="NCBI Taxonomy" id="637853"/>
    <lineage>
        <taxon>Eukaryota</taxon>
        <taxon>Metazoa</taxon>
        <taxon>Ecdysozoa</taxon>
        <taxon>Nematoda</taxon>
        <taxon>Chromadorea</taxon>
        <taxon>Rhabditida</taxon>
        <taxon>Spirurina</taxon>
        <taxon>Spiruromorpha</taxon>
        <taxon>Spiruroidea</taxon>
        <taxon>Gongylonematidae</taxon>
        <taxon>Gongylonema</taxon>
    </lineage>
</organism>
<dbReference type="PANTHER" id="PTHR32178:SF6">
    <property type="entry name" value="IG-LIKE DOMAIN-CONTAINING PROTEIN"/>
    <property type="match status" value="1"/>
</dbReference>
<evidence type="ECO:0000256" key="3">
    <source>
        <dbReference type="ARBA" id="ARBA00022729"/>
    </source>
</evidence>
<dbReference type="InterPro" id="IPR039311">
    <property type="entry name" value="FAM187A/B"/>
</dbReference>
<keyword evidence="6" id="KW-0325">Glycoprotein</keyword>
<sequence length="107" mass="12150">LKKSKMEAMEYDFGSLKLRSRALATPWSECNRCGTSKGEKRRKIVCYLSLAPDVTYEAVSDTEISYMQMFAEVPCRSSLVPSQIRSVLWSIKDIVHVQSCYVSSLTE</sequence>
<keyword evidence="4" id="KW-1133">Transmembrane helix</keyword>
<evidence type="ECO:0000256" key="6">
    <source>
        <dbReference type="ARBA" id="ARBA00023180"/>
    </source>
</evidence>
<keyword evidence="5" id="KW-0472">Membrane</keyword>
<proteinExistence type="predicted"/>
<accession>A0A183EW10</accession>
<dbReference type="WBParaSite" id="GPUH_0002518101-mRNA-1">
    <property type="protein sequence ID" value="GPUH_0002518101-mRNA-1"/>
    <property type="gene ID" value="GPUH_0002518101"/>
</dbReference>
<keyword evidence="3" id="KW-0732">Signal</keyword>
<dbReference type="GO" id="GO:0016020">
    <property type="term" value="C:membrane"/>
    <property type="evidence" value="ECO:0007669"/>
    <property type="project" value="UniProtKB-SubCell"/>
</dbReference>
<keyword evidence="2" id="KW-0812">Transmembrane</keyword>
<name>A0A183EW10_9BILA</name>
<evidence type="ECO:0000256" key="2">
    <source>
        <dbReference type="ARBA" id="ARBA00022692"/>
    </source>
</evidence>
<evidence type="ECO:0000256" key="1">
    <source>
        <dbReference type="ARBA" id="ARBA00004479"/>
    </source>
</evidence>
<evidence type="ECO:0000256" key="5">
    <source>
        <dbReference type="ARBA" id="ARBA00023136"/>
    </source>
</evidence>
<reference evidence="7" key="1">
    <citation type="submission" date="2016-06" db="UniProtKB">
        <authorList>
            <consortium name="WormBaseParasite"/>
        </authorList>
    </citation>
    <scope>IDENTIFICATION</scope>
</reference>
<dbReference type="PANTHER" id="PTHR32178">
    <property type="entry name" value="FAM187"/>
    <property type="match status" value="1"/>
</dbReference>
<evidence type="ECO:0000256" key="4">
    <source>
        <dbReference type="ARBA" id="ARBA00022989"/>
    </source>
</evidence>
<comment type="subcellular location">
    <subcellularLocation>
        <location evidence="1">Membrane</location>
        <topology evidence="1">Single-pass type I membrane protein</topology>
    </subcellularLocation>
</comment>
<protein>
    <submittedName>
        <fullName evidence="7">Zinc finger, CCHC-type</fullName>
    </submittedName>
</protein>